<dbReference type="InterPro" id="IPR032675">
    <property type="entry name" value="LRR_dom_sf"/>
</dbReference>
<evidence type="ECO:0000313" key="3">
    <source>
        <dbReference type="EMBL" id="KAK7042306.1"/>
    </source>
</evidence>
<dbReference type="Proteomes" id="UP001362999">
    <property type="component" value="Unassembled WGS sequence"/>
</dbReference>
<feature type="region of interest" description="Disordered" evidence="1">
    <location>
        <begin position="43"/>
        <end position="95"/>
    </location>
</feature>
<evidence type="ECO:0000256" key="1">
    <source>
        <dbReference type="SAM" id="MobiDB-lite"/>
    </source>
</evidence>
<dbReference type="EMBL" id="JAWWNJ010000013">
    <property type="protein sequence ID" value="KAK7042306.1"/>
    <property type="molecule type" value="Genomic_DNA"/>
</dbReference>
<dbReference type="AlphaFoldDB" id="A0AAW0CT43"/>
<dbReference type="Pfam" id="PF12937">
    <property type="entry name" value="F-box-like"/>
    <property type="match status" value="1"/>
</dbReference>
<comment type="caution">
    <text evidence="3">The sequence shown here is derived from an EMBL/GenBank/DDBJ whole genome shotgun (WGS) entry which is preliminary data.</text>
</comment>
<name>A0AAW0CT43_9AGAR</name>
<feature type="domain" description="F-box" evidence="2">
    <location>
        <begin position="236"/>
        <end position="296"/>
    </location>
</feature>
<proteinExistence type="predicted"/>
<organism evidence="3 4">
    <name type="scientific">Favolaschia claudopus</name>
    <dbReference type="NCBI Taxonomy" id="2862362"/>
    <lineage>
        <taxon>Eukaryota</taxon>
        <taxon>Fungi</taxon>
        <taxon>Dikarya</taxon>
        <taxon>Basidiomycota</taxon>
        <taxon>Agaricomycotina</taxon>
        <taxon>Agaricomycetes</taxon>
        <taxon>Agaricomycetidae</taxon>
        <taxon>Agaricales</taxon>
        <taxon>Marasmiineae</taxon>
        <taxon>Mycenaceae</taxon>
        <taxon>Favolaschia</taxon>
    </lineage>
</organism>
<sequence length="638" mass="72309">MTPDQWALSLRTDSNRPSNRQSSTVTTLSRGVKHTSLELLRSQASRIGRRSSAEVSEHVKPSPSSANFSNKLPVAKKAPVPDSLRKRPQGNVTPEATVGYRKCSSICCNYISTSLGQSESRSRALYLVRLNTHVDSTVCCDELTRAETRHETYQGEISRLKRILATCPPPGQTIPPTRGYKKVVTLCKHACCDPTLRPPRASTEMLRLRRIIRQLQIRARELLHIVNLKRCLLSPIRRLPPEILEMIFSFAVPNRCDTWPVTITHTTVAAIKIAHVCSHWRTVALNMTSLWATILFPPTQSRYQSSISQLEFYSEHAKSSPLTIHCQRLPSGLFLRKLCALSHRWYDMNIRIGNHALNELNVVGRNVPLVKSLFIYNECERNGTETNDTFETAPALRRVILSVRSGHIWPFSFIMPWEQLTCLSLTPISLSVFSECIHNCRQLLFFHAVVLPRFGESLPQMAELRHASLRKLVLQGSGCQEVIVQHSFPRLRSLSIVMSGGLHPEFFPFLARSTHLEMLSIRAWGLVTTADIVALFLATPSLRMLHFRDWRTVVVTSRLYGVPLVDDPSDEEIKPRSLAELGVDGCMAFEEIELRALLRERAERTPSFDPFGIEKARLQIENVPFDAEAELDFLSHRF</sequence>
<gene>
    <name evidence="3" type="ORF">R3P38DRAFT_2889660</name>
</gene>
<dbReference type="Gene3D" id="1.20.1280.50">
    <property type="match status" value="1"/>
</dbReference>
<accession>A0AAW0CT43</accession>
<evidence type="ECO:0000313" key="4">
    <source>
        <dbReference type="Proteomes" id="UP001362999"/>
    </source>
</evidence>
<dbReference type="SUPFAM" id="SSF52047">
    <property type="entry name" value="RNI-like"/>
    <property type="match status" value="1"/>
</dbReference>
<feature type="compositionally biased region" description="Basic and acidic residues" evidence="1">
    <location>
        <begin position="51"/>
        <end position="60"/>
    </location>
</feature>
<evidence type="ECO:0000259" key="2">
    <source>
        <dbReference type="Pfam" id="PF12937"/>
    </source>
</evidence>
<dbReference type="Gene3D" id="3.80.10.10">
    <property type="entry name" value="Ribonuclease Inhibitor"/>
    <property type="match status" value="1"/>
</dbReference>
<reference evidence="3 4" key="1">
    <citation type="journal article" date="2024" name="J Genomics">
        <title>Draft genome sequencing and assembly of Favolaschia claudopus CIRM-BRFM 2984 isolated from oak limbs.</title>
        <authorList>
            <person name="Navarro D."/>
            <person name="Drula E."/>
            <person name="Chaduli D."/>
            <person name="Cazenave R."/>
            <person name="Ahrendt S."/>
            <person name="Wang J."/>
            <person name="Lipzen A."/>
            <person name="Daum C."/>
            <person name="Barry K."/>
            <person name="Grigoriev I.V."/>
            <person name="Favel A."/>
            <person name="Rosso M.N."/>
            <person name="Martin F."/>
        </authorList>
    </citation>
    <scope>NUCLEOTIDE SEQUENCE [LARGE SCALE GENOMIC DNA]</scope>
    <source>
        <strain evidence="3 4">CIRM-BRFM 2984</strain>
    </source>
</reference>
<feature type="region of interest" description="Disordered" evidence="1">
    <location>
        <begin position="1"/>
        <end position="30"/>
    </location>
</feature>
<keyword evidence="4" id="KW-1185">Reference proteome</keyword>
<feature type="compositionally biased region" description="Polar residues" evidence="1">
    <location>
        <begin position="11"/>
        <end position="29"/>
    </location>
</feature>
<protein>
    <submittedName>
        <fullName evidence="3">F-box domain-containing protein</fullName>
    </submittedName>
</protein>
<dbReference type="InterPro" id="IPR001810">
    <property type="entry name" value="F-box_dom"/>
</dbReference>